<organism evidence="1 2">
    <name type="scientific">Lachnospira multipara</name>
    <dbReference type="NCBI Taxonomy" id="28051"/>
    <lineage>
        <taxon>Bacteria</taxon>
        <taxon>Bacillati</taxon>
        <taxon>Bacillota</taxon>
        <taxon>Clostridia</taxon>
        <taxon>Lachnospirales</taxon>
        <taxon>Lachnospiraceae</taxon>
        <taxon>Lachnospira</taxon>
    </lineage>
</organism>
<dbReference type="Proteomes" id="UP000236726">
    <property type="component" value="Unassembled WGS sequence"/>
</dbReference>
<keyword evidence="2" id="KW-1185">Reference proteome</keyword>
<dbReference type="EMBL" id="FNUL01000012">
    <property type="protein sequence ID" value="SEF89365.1"/>
    <property type="molecule type" value="Genomic_DNA"/>
</dbReference>
<protein>
    <submittedName>
        <fullName evidence="1">Uncharacterized protein</fullName>
    </submittedName>
</protein>
<dbReference type="RefSeq" id="WP_103953091.1">
    <property type="nucleotide sequence ID" value="NZ_FNUL01000012.1"/>
</dbReference>
<gene>
    <name evidence="1" type="ORF">SAMN05216537_11225</name>
</gene>
<reference evidence="1 2" key="1">
    <citation type="submission" date="2016-10" db="EMBL/GenBank/DDBJ databases">
        <authorList>
            <person name="de Groot N.N."/>
        </authorList>
    </citation>
    <scope>NUCLEOTIDE SEQUENCE [LARGE SCALE GENOMIC DNA]</scope>
    <source>
        <strain evidence="1 2">D15d</strain>
    </source>
</reference>
<name>A0A1H5VPW2_9FIRM</name>
<dbReference type="AlphaFoldDB" id="A0A1H5VPW2"/>
<proteinExistence type="predicted"/>
<evidence type="ECO:0000313" key="2">
    <source>
        <dbReference type="Proteomes" id="UP000236726"/>
    </source>
</evidence>
<sequence>MNIYDLKPLKEVIRGALIWVEYPNGEINKLAESFNIEDEALFLTVEENSNVPFNPLKLGSLFDYLDHERKYDCWHGYKDDAILEGPNTLYDCDIKVYDANSDQVFELEEFNIKNESIIFKAVPCEEVNTQMSPKRLKTDTALGSLVAESYNDGYAKGIKISLNGNIVALVDVTEDEEIRLIGYKGDCDEPSLFYSINR</sequence>
<evidence type="ECO:0000313" key="1">
    <source>
        <dbReference type="EMBL" id="SEF89365.1"/>
    </source>
</evidence>
<accession>A0A1H5VPW2</accession>